<dbReference type="SMART" id="SM00342">
    <property type="entry name" value="HTH_ARAC"/>
    <property type="match status" value="1"/>
</dbReference>
<dbReference type="EMBL" id="DXBO01000056">
    <property type="protein sequence ID" value="HIZ47905.1"/>
    <property type="molecule type" value="Genomic_DNA"/>
</dbReference>
<dbReference type="GO" id="GO:0000160">
    <property type="term" value="P:phosphorelay signal transduction system"/>
    <property type="evidence" value="ECO:0007669"/>
    <property type="project" value="InterPro"/>
</dbReference>
<name>A0A9D2F2X7_9FIRM</name>
<dbReference type="CDD" id="cd17536">
    <property type="entry name" value="REC_YesN-like"/>
    <property type="match status" value="1"/>
</dbReference>
<feature type="domain" description="Response regulatory" evidence="8">
    <location>
        <begin position="3"/>
        <end position="120"/>
    </location>
</feature>
<organism evidence="9 10">
    <name type="scientific">Candidatus Gemmiger excrementavium</name>
    <dbReference type="NCBI Taxonomy" id="2838608"/>
    <lineage>
        <taxon>Bacteria</taxon>
        <taxon>Bacillati</taxon>
        <taxon>Bacillota</taxon>
        <taxon>Clostridia</taxon>
        <taxon>Eubacteriales</taxon>
        <taxon>Gemmiger</taxon>
    </lineage>
</organism>
<protein>
    <recommendedName>
        <fullName evidence="1">Stage 0 sporulation protein A homolog</fullName>
    </recommendedName>
</protein>
<dbReference type="SUPFAM" id="SSF52172">
    <property type="entry name" value="CheY-like"/>
    <property type="match status" value="1"/>
</dbReference>
<feature type="modified residue" description="4-aspartylphosphate" evidence="6">
    <location>
        <position position="55"/>
    </location>
</feature>
<dbReference type="SMART" id="SM00448">
    <property type="entry name" value="REC"/>
    <property type="match status" value="1"/>
</dbReference>
<keyword evidence="3" id="KW-0238">DNA-binding</keyword>
<reference evidence="9" key="1">
    <citation type="journal article" date="2021" name="PeerJ">
        <title>Extensive microbial diversity within the chicken gut microbiome revealed by metagenomics and culture.</title>
        <authorList>
            <person name="Gilroy R."/>
            <person name="Ravi A."/>
            <person name="Getino M."/>
            <person name="Pursley I."/>
            <person name="Horton D.L."/>
            <person name="Alikhan N.F."/>
            <person name="Baker D."/>
            <person name="Gharbi K."/>
            <person name="Hall N."/>
            <person name="Watson M."/>
            <person name="Adriaenssens E.M."/>
            <person name="Foster-Nyarko E."/>
            <person name="Jarju S."/>
            <person name="Secka A."/>
            <person name="Antonio M."/>
            <person name="Oren A."/>
            <person name="Chaudhuri R.R."/>
            <person name="La Ragione R."/>
            <person name="Hildebrand F."/>
            <person name="Pallen M.J."/>
        </authorList>
    </citation>
    <scope>NUCLEOTIDE SEQUENCE</scope>
    <source>
        <strain evidence="9">3436</strain>
    </source>
</reference>
<evidence type="ECO:0000259" key="8">
    <source>
        <dbReference type="PROSITE" id="PS50110"/>
    </source>
</evidence>
<dbReference type="InterPro" id="IPR011006">
    <property type="entry name" value="CheY-like_superfamily"/>
</dbReference>
<proteinExistence type="predicted"/>
<comment type="function">
    <text evidence="5">May play the central regulatory role in sporulation. It may be an element of the effector pathway responsible for the activation of sporulation genes in response to nutritional stress. Spo0A may act in concert with spo0H (a sigma factor) to control the expression of some genes that are critical to the sporulation process.</text>
</comment>
<dbReference type="Gene3D" id="1.10.10.60">
    <property type="entry name" value="Homeodomain-like"/>
    <property type="match status" value="2"/>
</dbReference>
<evidence type="ECO:0000256" key="1">
    <source>
        <dbReference type="ARBA" id="ARBA00018672"/>
    </source>
</evidence>
<keyword evidence="4" id="KW-0804">Transcription</keyword>
<sequence length="267" mass="29811">MYKILIADDEVMEREVLTDLVARRFEHEVELHTADNGRKAVDTALLLGADLILMDIEMPGVTGLEAARTVLARLPGCKVIFVTAYGLFQYAYEAMRLGACGYILKPVVPDEAEASIRRALAQIEAERKLTALAPAAVEQAPADDEDADLPNTQMGQLMAQVKKYLRENYMYELSLDSVGDILHISPAYLSTQFKKYLHVGFLDYLTEVRMQAACELLADPLRPTAEVAGMVGYEDASYFARAFKKKTGLTPTQYRRQAARRPAEERL</sequence>
<comment type="caution">
    <text evidence="9">The sequence shown here is derived from an EMBL/GenBank/DDBJ whole genome shotgun (WGS) entry which is preliminary data.</text>
</comment>
<dbReference type="GO" id="GO:0043565">
    <property type="term" value="F:sequence-specific DNA binding"/>
    <property type="evidence" value="ECO:0007669"/>
    <property type="project" value="InterPro"/>
</dbReference>
<evidence type="ECO:0000313" key="9">
    <source>
        <dbReference type="EMBL" id="HIZ47905.1"/>
    </source>
</evidence>
<evidence type="ECO:0000256" key="3">
    <source>
        <dbReference type="ARBA" id="ARBA00023125"/>
    </source>
</evidence>
<dbReference type="SUPFAM" id="SSF46689">
    <property type="entry name" value="Homeodomain-like"/>
    <property type="match status" value="2"/>
</dbReference>
<dbReference type="PROSITE" id="PS01124">
    <property type="entry name" value="HTH_ARAC_FAMILY_2"/>
    <property type="match status" value="1"/>
</dbReference>
<dbReference type="PANTHER" id="PTHR43280">
    <property type="entry name" value="ARAC-FAMILY TRANSCRIPTIONAL REGULATOR"/>
    <property type="match status" value="1"/>
</dbReference>
<dbReference type="InterPro" id="IPR020449">
    <property type="entry name" value="Tscrpt_reg_AraC-type_HTH"/>
</dbReference>
<dbReference type="Proteomes" id="UP000824031">
    <property type="component" value="Unassembled WGS sequence"/>
</dbReference>
<dbReference type="AlphaFoldDB" id="A0A9D2F2X7"/>
<keyword evidence="6" id="KW-0597">Phosphoprotein</keyword>
<dbReference type="InterPro" id="IPR018060">
    <property type="entry name" value="HTH_AraC"/>
</dbReference>
<feature type="domain" description="HTH araC/xylS-type" evidence="7">
    <location>
        <begin position="159"/>
        <end position="257"/>
    </location>
</feature>
<dbReference type="Gene3D" id="3.40.50.2300">
    <property type="match status" value="1"/>
</dbReference>
<evidence type="ECO:0000313" key="10">
    <source>
        <dbReference type="Proteomes" id="UP000824031"/>
    </source>
</evidence>
<evidence type="ECO:0000259" key="7">
    <source>
        <dbReference type="PROSITE" id="PS01124"/>
    </source>
</evidence>
<evidence type="ECO:0000256" key="6">
    <source>
        <dbReference type="PROSITE-ProRule" id="PRU00169"/>
    </source>
</evidence>
<accession>A0A9D2F2X7</accession>
<evidence type="ECO:0000256" key="4">
    <source>
        <dbReference type="ARBA" id="ARBA00023163"/>
    </source>
</evidence>
<dbReference type="InterPro" id="IPR009057">
    <property type="entry name" value="Homeodomain-like_sf"/>
</dbReference>
<evidence type="ECO:0000256" key="5">
    <source>
        <dbReference type="ARBA" id="ARBA00024867"/>
    </source>
</evidence>
<gene>
    <name evidence="9" type="ORF">H9810_04205</name>
</gene>
<dbReference type="GO" id="GO:0003700">
    <property type="term" value="F:DNA-binding transcription factor activity"/>
    <property type="evidence" value="ECO:0007669"/>
    <property type="project" value="InterPro"/>
</dbReference>
<evidence type="ECO:0000256" key="2">
    <source>
        <dbReference type="ARBA" id="ARBA00023015"/>
    </source>
</evidence>
<dbReference type="InterPro" id="IPR001789">
    <property type="entry name" value="Sig_transdc_resp-reg_receiver"/>
</dbReference>
<dbReference type="PROSITE" id="PS50110">
    <property type="entry name" value="RESPONSE_REGULATORY"/>
    <property type="match status" value="1"/>
</dbReference>
<keyword evidence="2" id="KW-0805">Transcription regulation</keyword>
<dbReference type="PANTHER" id="PTHR43280:SF28">
    <property type="entry name" value="HTH-TYPE TRANSCRIPTIONAL ACTIVATOR RHAS"/>
    <property type="match status" value="1"/>
</dbReference>
<dbReference type="PRINTS" id="PR00032">
    <property type="entry name" value="HTHARAC"/>
</dbReference>
<reference evidence="9" key="2">
    <citation type="submission" date="2021-04" db="EMBL/GenBank/DDBJ databases">
        <authorList>
            <person name="Gilroy R."/>
        </authorList>
    </citation>
    <scope>NUCLEOTIDE SEQUENCE</scope>
    <source>
        <strain evidence="9">3436</strain>
    </source>
</reference>
<dbReference type="Pfam" id="PF00072">
    <property type="entry name" value="Response_reg"/>
    <property type="match status" value="1"/>
</dbReference>
<dbReference type="Pfam" id="PF12833">
    <property type="entry name" value="HTH_18"/>
    <property type="match status" value="1"/>
</dbReference>